<dbReference type="Proteomes" id="UP001164539">
    <property type="component" value="Chromosome 7"/>
</dbReference>
<comment type="caution">
    <text evidence="1">The sequence shown here is derived from an EMBL/GenBank/DDBJ whole genome shotgun (WGS) entry which is preliminary data.</text>
</comment>
<accession>A0ACC1XXZ5</accession>
<sequence>MFKPLEITMDMRKMVYLQYLTLDDCHSLTSMPYGLGQLTGLRKLSLFVVGKRDTKDYALRELNGLNELRGRLEIKLLGNEESVNLGGANLEEKQYLESLWLGGDSECLEATVVEGLKPHPNLKELNISFLNSVMFSGCMSSFTNLSKIKVCHSRNVRSIKPLDQLPSLLSLTLQWLHNLEYVSESDRVSNSSTSTPPITTFFPSLKELIIEGCGKPKGWWKINDDQVTTTTTTTTKEKAEVVLSFPRLSKLDISHFPELTCMPLYPNLEALNLYNSSTKTLQQTMKMKINADVDAAGTSTSYYAFSAPALSNLRKSKIEFSATSTQHLTISSCGSLMWLPERMQLEIILCPQLEERYGNNKGVEWPSITFKLIYRWIQLEGQYQSSR</sequence>
<evidence type="ECO:0000313" key="1">
    <source>
        <dbReference type="EMBL" id="KAJ4715609.1"/>
    </source>
</evidence>
<reference evidence="1 2" key="1">
    <citation type="journal article" date="2023" name="Science">
        <title>Complex scaffold remodeling in plant triterpene biosynthesis.</title>
        <authorList>
            <person name="De La Pena R."/>
            <person name="Hodgson H."/>
            <person name="Liu J.C."/>
            <person name="Stephenson M.J."/>
            <person name="Martin A.C."/>
            <person name="Owen C."/>
            <person name="Harkess A."/>
            <person name="Leebens-Mack J."/>
            <person name="Jimenez L.E."/>
            <person name="Osbourn A."/>
            <person name="Sattely E.S."/>
        </authorList>
    </citation>
    <scope>NUCLEOTIDE SEQUENCE [LARGE SCALE GENOMIC DNA]</scope>
    <source>
        <strain evidence="2">cv. JPN11</strain>
        <tissue evidence="1">Leaf</tissue>
    </source>
</reference>
<evidence type="ECO:0000313" key="2">
    <source>
        <dbReference type="Proteomes" id="UP001164539"/>
    </source>
</evidence>
<protein>
    <submittedName>
        <fullName evidence="1">NBS-LRR disease resistance protein</fullName>
    </submittedName>
</protein>
<keyword evidence="2" id="KW-1185">Reference proteome</keyword>
<proteinExistence type="predicted"/>
<name>A0ACC1XXZ5_MELAZ</name>
<organism evidence="1 2">
    <name type="scientific">Melia azedarach</name>
    <name type="common">Chinaberry tree</name>
    <dbReference type="NCBI Taxonomy" id="155640"/>
    <lineage>
        <taxon>Eukaryota</taxon>
        <taxon>Viridiplantae</taxon>
        <taxon>Streptophyta</taxon>
        <taxon>Embryophyta</taxon>
        <taxon>Tracheophyta</taxon>
        <taxon>Spermatophyta</taxon>
        <taxon>Magnoliopsida</taxon>
        <taxon>eudicotyledons</taxon>
        <taxon>Gunneridae</taxon>
        <taxon>Pentapetalae</taxon>
        <taxon>rosids</taxon>
        <taxon>malvids</taxon>
        <taxon>Sapindales</taxon>
        <taxon>Meliaceae</taxon>
        <taxon>Melia</taxon>
    </lineage>
</organism>
<dbReference type="EMBL" id="CM051400">
    <property type="protein sequence ID" value="KAJ4715609.1"/>
    <property type="molecule type" value="Genomic_DNA"/>
</dbReference>
<gene>
    <name evidence="1" type="ORF">OWV82_013943</name>
</gene>